<name>A0A1A6A7K3_9TREE</name>
<feature type="region of interest" description="Disordered" evidence="3">
    <location>
        <begin position="458"/>
        <end position="489"/>
    </location>
</feature>
<evidence type="ECO:0000313" key="6">
    <source>
        <dbReference type="EMBL" id="WWC61157.1"/>
    </source>
</evidence>
<dbReference type="EMBL" id="KI894030">
    <property type="protein sequence ID" value="OBR86036.1"/>
    <property type="molecule type" value="Genomic_DNA"/>
</dbReference>
<reference evidence="5" key="1">
    <citation type="submission" date="2013-07" db="EMBL/GenBank/DDBJ databases">
        <title>The Genome Sequence of Cryptococcus dejecticola CBS10117.</title>
        <authorList>
            <consortium name="The Broad Institute Genome Sequencing Platform"/>
            <person name="Cuomo C."/>
            <person name="Litvintseva A."/>
            <person name="Chen Y."/>
            <person name="Heitman J."/>
            <person name="Sun S."/>
            <person name="Springer D."/>
            <person name="Dromer F."/>
            <person name="Young S.K."/>
            <person name="Zeng Q."/>
            <person name="Gargeya S."/>
            <person name="Fitzgerald M."/>
            <person name="Abouelleil A."/>
            <person name="Alvarado L."/>
            <person name="Berlin A.M."/>
            <person name="Chapman S.B."/>
            <person name="Dewar J."/>
            <person name="Goldberg J."/>
            <person name="Griggs A."/>
            <person name="Gujja S."/>
            <person name="Hansen M."/>
            <person name="Howarth C."/>
            <person name="Imamovic A."/>
            <person name="Larimer J."/>
            <person name="McCowan C."/>
            <person name="Murphy C."/>
            <person name="Pearson M."/>
            <person name="Priest M."/>
            <person name="Roberts A."/>
            <person name="Saif S."/>
            <person name="Shea T."/>
            <person name="Sykes S."/>
            <person name="Wortman J."/>
            <person name="Nusbaum C."/>
            <person name="Birren B."/>
        </authorList>
    </citation>
    <scope>NUCLEOTIDE SEQUENCE [LARGE SCALE GENOMIC DNA]</scope>
    <source>
        <strain evidence="5">CBS 10117</strain>
    </source>
</reference>
<feature type="domain" description="Chromo" evidence="4">
    <location>
        <begin position="589"/>
        <end position="648"/>
    </location>
</feature>
<dbReference type="Gene3D" id="2.40.50.40">
    <property type="match status" value="1"/>
</dbReference>
<dbReference type="STRING" id="1296121.A0A1A6A7K3"/>
<evidence type="ECO:0000256" key="2">
    <source>
        <dbReference type="ARBA" id="ARBA00023242"/>
    </source>
</evidence>
<dbReference type="InterPro" id="IPR000953">
    <property type="entry name" value="Chromo/chromo_shadow_dom"/>
</dbReference>
<dbReference type="Proteomes" id="UP000078595">
    <property type="component" value="Chromosome 4"/>
</dbReference>
<proteinExistence type="predicted"/>
<evidence type="ECO:0000259" key="4">
    <source>
        <dbReference type="PROSITE" id="PS50013"/>
    </source>
</evidence>
<evidence type="ECO:0000256" key="1">
    <source>
        <dbReference type="ARBA" id="ARBA00004123"/>
    </source>
</evidence>
<dbReference type="PROSITE" id="PS00598">
    <property type="entry name" value="CHROMO_1"/>
    <property type="match status" value="1"/>
</dbReference>
<keyword evidence="7" id="KW-1185">Reference proteome</keyword>
<dbReference type="OrthoDB" id="2564331at2759"/>
<dbReference type="RefSeq" id="XP_018263878.1">
    <property type="nucleotide sequence ID" value="XM_018407070.1"/>
</dbReference>
<feature type="region of interest" description="Disordered" evidence="3">
    <location>
        <begin position="364"/>
        <end position="397"/>
    </location>
</feature>
<feature type="compositionally biased region" description="Polar residues" evidence="3">
    <location>
        <begin position="364"/>
        <end position="388"/>
    </location>
</feature>
<feature type="region of interest" description="Disordered" evidence="3">
    <location>
        <begin position="1"/>
        <end position="71"/>
    </location>
</feature>
<feature type="compositionally biased region" description="Polar residues" evidence="3">
    <location>
        <begin position="59"/>
        <end position="71"/>
    </location>
</feature>
<feature type="compositionally biased region" description="Pro residues" evidence="3">
    <location>
        <begin position="25"/>
        <end position="37"/>
    </location>
</feature>
<reference evidence="6" key="2">
    <citation type="submission" date="2013-07" db="EMBL/GenBank/DDBJ databases">
        <authorList>
            <consortium name="The Broad Institute Genome Sequencing Platform"/>
            <person name="Cuomo C."/>
            <person name="Litvintseva A."/>
            <person name="Chen Y."/>
            <person name="Heitman J."/>
            <person name="Sun S."/>
            <person name="Springer D."/>
            <person name="Dromer F."/>
            <person name="Young S.K."/>
            <person name="Zeng Q."/>
            <person name="Gargeya S."/>
            <person name="Fitzgerald M."/>
            <person name="Abouelleil A."/>
            <person name="Alvarado L."/>
            <person name="Berlin A.M."/>
            <person name="Chapman S.B."/>
            <person name="Dewar J."/>
            <person name="Goldberg J."/>
            <person name="Griggs A."/>
            <person name="Gujja S."/>
            <person name="Hansen M."/>
            <person name="Howarth C."/>
            <person name="Imamovic A."/>
            <person name="Larimer J."/>
            <person name="McCowan C."/>
            <person name="Murphy C."/>
            <person name="Pearson M."/>
            <person name="Priest M."/>
            <person name="Roberts A."/>
            <person name="Saif S."/>
            <person name="Shea T."/>
            <person name="Sykes S."/>
            <person name="Wortman J."/>
            <person name="Nusbaum C."/>
            <person name="Birren B."/>
        </authorList>
    </citation>
    <scope>NUCLEOTIDE SEQUENCE</scope>
    <source>
        <strain evidence="6">CBS 10117</strain>
    </source>
</reference>
<evidence type="ECO:0000256" key="3">
    <source>
        <dbReference type="SAM" id="MobiDB-lite"/>
    </source>
</evidence>
<dbReference type="PROSITE" id="PS50013">
    <property type="entry name" value="CHROMO_2"/>
    <property type="match status" value="1"/>
</dbReference>
<evidence type="ECO:0000313" key="5">
    <source>
        <dbReference type="EMBL" id="OBR86036.1"/>
    </source>
</evidence>
<dbReference type="InterPro" id="IPR023780">
    <property type="entry name" value="Chromo_domain"/>
</dbReference>
<protein>
    <recommendedName>
        <fullName evidence="4">Chromo domain-containing protein</fullName>
    </recommendedName>
</protein>
<dbReference type="GO" id="GO:0006338">
    <property type="term" value="P:chromatin remodeling"/>
    <property type="evidence" value="ECO:0007669"/>
    <property type="project" value="UniProtKB-ARBA"/>
</dbReference>
<organism evidence="5">
    <name type="scientific">Kwoniella dejecticola CBS 10117</name>
    <dbReference type="NCBI Taxonomy" id="1296121"/>
    <lineage>
        <taxon>Eukaryota</taxon>
        <taxon>Fungi</taxon>
        <taxon>Dikarya</taxon>
        <taxon>Basidiomycota</taxon>
        <taxon>Agaricomycotina</taxon>
        <taxon>Tremellomycetes</taxon>
        <taxon>Tremellales</taxon>
        <taxon>Cryptococcaceae</taxon>
        <taxon>Kwoniella</taxon>
    </lineage>
</organism>
<dbReference type="InterPro" id="IPR023779">
    <property type="entry name" value="Chromodomain_CS"/>
</dbReference>
<dbReference type="Gene3D" id="3.30.40.10">
    <property type="entry name" value="Zinc/RING finger domain, C3HC4 (zinc finger)"/>
    <property type="match status" value="1"/>
</dbReference>
<dbReference type="VEuPathDB" id="FungiDB:I303_03753"/>
<feature type="compositionally biased region" description="Basic residues" evidence="3">
    <location>
        <begin position="480"/>
        <end position="489"/>
    </location>
</feature>
<dbReference type="GeneID" id="28967452"/>
<dbReference type="EMBL" id="CP144533">
    <property type="protein sequence ID" value="WWC61157.1"/>
    <property type="molecule type" value="Genomic_DNA"/>
</dbReference>
<comment type="subcellular location">
    <subcellularLocation>
        <location evidence="1">Nucleus</location>
    </subcellularLocation>
</comment>
<dbReference type="Pfam" id="PF00385">
    <property type="entry name" value="Chromo"/>
    <property type="match status" value="1"/>
</dbReference>
<dbReference type="GO" id="GO:0005634">
    <property type="term" value="C:nucleus"/>
    <property type="evidence" value="ECO:0007669"/>
    <property type="project" value="UniProtKB-SubCell"/>
</dbReference>
<reference evidence="6" key="3">
    <citation type="submission" date="2024-02" db="EMBL/GenBank/DDBJ databases">
        <title>Comparative genomics of Cryptococcus and Kwoniella reveals pathogenesis evolution and contrasting modes of karyotype evolution via chromosome fusion or intercentromeric recombination.</title>
        <authorList>
            <person name="Coelho M.A."/>
            <person name="David-Palma M."/>
            <person name="Shea T."/>
            <person name="Bowers K."/>
            <person name="McGinley-Smith S."/>
            <person name="Mohammad A.W."/>
            <person name="Gnirke A."/>
            <person name="Yurkov A.M."/>
            <person name="Nowrousian M."/>
            <person name="Sun S."/>
            <person name="Cuomo C.A."/>
            <person name="Heitman J."/>
        </authorList>
    </citation>
    <scope>NUCLEOTIDE SEQUENCE</scope>
    <source>
        <strain evidence="6">CBS 10117</strain>
    </source>
</reference>
<gene>
    <name evidence="5" type="ORF">I303_03753</name>
    <name evidence="6" type="ORF">I303_103736</name>
</gene>
<evidence type="ECO:0000313" key="7">
    <source>
        <dbReference type="Proteomes" id="UP000078595"/>
    </source>
</evidence>
<dbReference type="InterPro" id="IPR013083">
    <property type="entry name" value="Znf_RING/FYVE/PHD"/>
</dbReference>
<sequence>MLSITTSHATCDAGPSHTAGSPQLIAPPPNSQLPSPPNSEGWVANFSRESFADTRSDSTDTQYLSGGTSFPTTGFADGVGTSAHDCPLEGRRSPIAASPNNNITPVPHDRQTVKILGNITNLLIKQSQLISTNQDRLVAFEANVKNQFSELQGKIESVSLETLALDSDVQSYLKAKIIGASTALDKVIQDGNIKRRVNKQCGRKKLKPNSRDCVEQVQSNIDNIGTPGSSEAFVEDLIRLDTPSPEAEVDQFVSRFINHDLPSDLDPALNFDLSPDVQNPADVPENLLCNWTDTRDPDQTLVDKAVSNQFALLNGEIVLPEGENAVGFMFRKRLRGNRCDNGFLVDMSFLDDISIVANANQDGASEQTSSNLSSGVDSLPYTNSNNTPDPKATGHTYDMRTRTNAIPWNPFPLTYMREPTFSSITDGSSIATSDVSHLTSLKRGTSLVDDKLLLPGTPIPEVPSPKKRRKSARVWTSNRSKYKGKGKARGNRWPAFGANTVKSRMEEILCDTCGGRVHWACAGLSHGKNMREAPWSCPDCMAILMDAEEDEDGRMPSISQAQQQKCLRPDCIYRSEKKIIRKNDDVNEFFMERIVGRKRLHFNEGGGATFMYLIKWWDWEIYDATWEPAKNIPDLARREAIFLQQFKNAPDMLTQKVWLLDKCSPWFDYKGQYNIELLKSLGIEKRYWWDDKI</sequence>
<dbReference type="AlphaFoldDB" id="A0A1A6A7K3"/>
<accession>A0A1A6A7K3</accession>
<keyword evidence="2" id="KW-0539">Nucleus</keyword>
<dbReference type="SUPFAM" id="SSF54160">
    <property type="entry name" value="Chromo domain-like"/>
    <property type="match status" value="1"/>
</dbReference>
<dbReference type="CDD" id="cd15489">
    <property type="entry name" value="PHD_SF"/>
    <property type="match status" value="1"/>
</dbReference>
<dbReference type="InterPro" id="IPR016197">
    <property type="entry name" value="Chromo-like_dom_sf"/>
</dbReference>
<dbReference type="KEGG" id="kdj:28967452"/>
<dbReference type="SMART" id="SM00298">
    <property type="entry name" value="CHROMO"/>
    <property type="match status" value="1"/>
</dbReference>